<feature type="compositionally biased region" description="Polar residues" evidence="1">
    <location>
        <begin position="153"/>
        <end position="184"/>
    </location>
</feature>
<dbReference type="Proteomes" id="UP000887569">
    <property type="component" value="Unplaced"/>
</dbReference>
<sequence length="205" mass="22636">MSRVVLQLFITTALAYSVPYSPWSPEYLSKGWNPTANIFPQAPKRINQQYWGSQQSRPGQGTFNQPFFDQGGQSNWLKKYAGLNTSTGENVQSVLSRVQSIVQNAEEMIHCIEINNTSPECRKRQEEEQRRQQFPFGPPPPQQQLPASPESPGVQQQPLGGSESSASDQQQPAPNPSPEAQQPLTEPPETIQATVPASDQGTTST</sequence>
<keyword evidence="3" id="KW-1185">Reference proteome</keyword>
<name>A0A915AIZ5_PARUN</name>
<feature type="compositionally biased region" description="Basic and acidic residues" evidence="1">
    <location>
        <begin position="121"/>
        <end position="131"/>
    </location>
</feature>
<evidence type="ECO:0000256" key="2">
    <source>
        <dbReference type="SAM" id="SignalP"/>
    </source>
</evidence>
<evidence type="ECO:0000256" key="1">
    <source>
        <dbReference type="SAM" id="MobiDB-lite"/>
    </source>
</evidence>
<evidence type="ECO:0000313" key="4">
    <source>
        <dbReference type="WBParaSite" id="PgR007_g020_t02"/>
    </source>
</evidence>
<organism evidence="3 4">
    <name type="scientific">Parascaris univalens</name>
    <name type="common">Nematode worm</name>
    <dbReference type="NCBI Taxonomy" id="6257"/>
    <lineage>
        <taxon>Eukaryota</taxon>
        <taxon>Metazoa</taxon>
        <taxon>Ecdysozoa</taxon>
        <taxon>Nematoda</taxon>
        <taxon>Chromadorea</taxon>
        <taxon>Rhabditida</taxon>
        <taxon>Spirurina</taxon>
        <taxon>Ascaridomorpha</taxon>
        <taxon>Ascaridoidea</taxon>
        <taxon>Ascarididae</taxon>
        <taxon>Parascaris</taxon>
    </lineage>
</organism>
<accession>A0A915AIZ5</accession>
<dbReference type="AlphaFoldDB" id="A0A915AIZ5"/>
<dbReference type="WBParaSite" id="PgR007_g020_t02">
    <property type="protein sequence ID" value="PgR007_g020_t02"/>
    <property type="gene ID" value="PgR007_g020"/>
</dbReference>
<evidence type="ECO:0000313" key="3">
    <source>
        <dbReference type="Proteomes" id="UP000887569"/>
    </source>
</evidence>
<protein>
    <submittedName>
        <fullName evidence="4">Uncharacterized protein</fullName>
    </submittedName>
</protein>
<feature type="region of interest" description="Disordered" evidence="1">
    <location>
        <begin position="121"/>
        <end position="205"/>
    </location>
</feature>
<feature type="signal peptide" evidence="2">
    <location>
        <begin position="1"/>
        <end position="15"/>
    </location>
</feature>
<keyword evidence="2" id="KW-0732">Signal</keyword>
<reference evidence="4" key="1">
    <citation type="submission" date="2022-11" db="UniProtKB">
        <authorList>
            <consortium name="WormBaseParasite"/>
        </authorList>
    </citation>
    <scope>IDENTIFICATION</scope>
</reference>
<feature type="compositionally biased region" description="Polar residues" evidence="1">
    <location>
        <begin position="191"/>
        <end position="205"/>
    </location>
</feature>
<feature type="chain" id="PRO_5036941003" evidence="2">
    <location>
        <begin position="16"/>
        <end position="205"/>
    </location>
</feature>
<proteinExistence type="predicted"/>